<evidence type="ECO:0000256" key="1">
    <source>
        <dbReference type="SAM" id="MobiDB-lite"/>
    </source>
</evidence>
<sequence>MRIRIAAASALAVVALTAGCGPSADERSTSTPPTQSQAATPTGAPVGSATLEVQGSGTATIRYRINGADEVVEENAALPWTKTYDVFPEISTSVKAEGPGASGCTITMAGSLVSFVTDPNPECSYAHYG</sequence>
<feature type="compositionally biased region" description="Low complexity" evidence="1">
    <location>
        <begin position="29"/>
        <end position="42"/>
    </location>
</feature>
<keyword evidence="4" id="KW-1185">Reference proteome</keyword>
<feature type="region of interest" description="Disordered" evidence="1">
    <location>
        <begin position="22"/>
        <end position="51"/>
    </location>
</feature>
<name>G7H5S3_9ACTN</name>
<keyword evidence="2" id="KW-0732">Signal</keyword>
<dbReference type="STRING" id="1073574.GOARA_064_02000"/>
<reference evidence="3 4" key="1">
    <citation type="submission" date="2011-11" db="EMBL/GenBank/DDBJ databases">
        <title>Whole genome shotgun sequence of Gordonia araii NBRC 100433.</title>
        <authorList>
            <person name="Yoshida Y."/>
            <person name="Hosoyama A."/>
            <person name="Tsuchikane K."/>
            <person name="Katsumata H."/>
            <person name="Yamazaki S."/>
            <person name="Fujita N."/>
        </authorList>
    </citation>
    <scope>NUCLEOTIDE SEQUENCE [LARGE SCALE GENOMIC DNA]</scope>
    <source>
        <strain evidence="3 4">NBRC 100433</strain>
    </source>
</reference>
<comment type="caution">
    <text evidence="3">The sequence shown here is derived from an EMBL/GenBank/DDBJ whole genome shotgun (WGS) entry which is preliminary data.</text>
</comment>
<protein>
    <recommendedName>
        <fullName evidence="5">MmpS family membrane protein</fullName>
    </recommendedName>
</protein>
<organism evidence="3 4">
    <name type="scientific">Gordonia araii NBRC 100433</name>
    <dbReference type="NCBI Taxonomy" id="1073574"/>
    <lineage>
        <taxon>Bacteria</taxon>
        <taxon>Bacillati</taxon>
        <taxon>Actinomycetota</taxon>
        <taxon>Actinomycetes</taxon>
        <taxon>Mycobacteriales</taxon>
        <taxon>Gordoniaceae</taxon>
        <taxon>Gordonia</taxon>
    </lineage>
</organism>
<proteinExistence type="predicted"/>
<feature type="signal peptide" evidence="2">
    <location>
        <begin position="1"/>
        <end position="20"/>
    </location>
</feature>
<dbReference type="PROSITE" id="PS51257">
    <property type="entry name" value="PROKAR_LIPOPROTEIN"/>
    <property type="match status" value="1"/>
</dbReference>
<gene>
    <name evidence="3" type="ORF">GOARA_064_02000</name>
</gene>
<dbReference type="EMBL" id="BAEE01000064">
    <property type="protein sequence ID" value="GAB11198.1"/>
    <property type="molecule type" value="Genomic_DNA"/>
</dbReference>
<evidence type="ECO:0000313" key="3">
    <source>
        <dbReference type="EMBL" id="GAB11198.1"/>
    </source>
</evidence>
<dbReference type="RefSeq" id="WP_007323273.1">
    <property type="nucleotide sequence ID" value="NZ_BAEE01000064.1"/>
</dbReference>
<dbReference type="Proteomes" id="UP000035088">
    <property type="component" value="Unassembled WGS sequence"/>
</dbReference>
<dbReference type="AlphaFoldDB" id="G7H5S3"/>
<evidence type="ECO:0000256" key="2">
    <source>
        <dbReference type="SAM" id="SignalP"/>
    </source>
</evidence>
<dbReference type="InterPro" id="IPR038468">
    <property type="entry name" value="MmpS_C"/>
</dbReference>
<accession>G7H5S3</accession>
<dbReference type="Gene3D" id="2.60.40.2880">
    <property type="entry name" value="MmpS1-5, C-terminal soluble domain"/>
    <property type="match status" value="1"/>
</dbReference>
<dbReference type="OrthoDB" id="4377216at2"/>
<feature type="chain" id="PRO_5038610262" description="MmpS family membrane protein" evidence="2">
    <location>
        <begin position="21"/>
        <end position="129"/>
    </location>
</feature>
<evidence type="ECO:0008006" key="5">
    <source>
        <dbReference type="Google" id="ProtNLM"/>
    </source>
</evidence>
<evidence type="ECO:0000313" key="4">
    <source>
        <dbReference type="Proteomes" id="UP000035088"/>
    </source>
</evidence>